<evidence type="ECO:0000256" key="2">
    <source>
        <dbReference type="ARBA" id="ARBA00004496"/>
    </source>
</evidence>
<dbReference type="RefSeq" id="WP_099577599.1">
    <property type="nucleotide sequence ID" value="NZ_MJBI02000001.1"/>
</dbReference>
<dbReference type="Gene3D" id="3.40.50.150">
    <property type="entry name" value="Vaccinia Virus protein VP39"/>
    <property type="match status" value="1"/>
</dbReference>
<evidence type="ECO:0000256" key="10">
    <source>
        <dbReference type="ARBA" id="ARBA00030399"/>
    </source>
</evidence>
<accession>A0A2G5NS48</accession>
<proteinExistence type="inferred from homology"/>
<evidence type="ECO:0000256" key="13">
    <source>
        <dbReference type="PROSITE-ProRule" id="PRU01023"/>
    </source>
</evidence>
<keyword evidence="6 13" id="KW-0489">Methyltransferase</keyword>
<evidence type="ECO:0000256" key="7">
    <source>
        <dbReference type="ARBA" id="ARBA00022679"/>
    </source>
</evidence>
<dbReference type="GO" id="GO:0008649">
    <property type="term" value="F:rRNA methyltransferase activity"/>
    <property type="evidence" value="ECO:0007669"/>
    <property type="project" value="InterPro"/>
</dbReference>
<keyword evidence="8 13" id="KW-0949">S-adenosyl-L-methionine</keyword>
<comment type="function">
    <text evidence="1">Specifically methylates the cytosine at position 967 (m5C967) of 16S rRNA.</text>
</comment>
<keyword evidence="4" id="KW-0963">Cytoplasm</keyword>
<keyword evidence="7 13" id="KW-0808">Transferase</keyword>
<feature type="binding site" evidence="13">
    <location>
        <position position="282"/>
    </location>
    <ligand>
        <name>S-adenosyl-L-methionine</name>
        <dbReference type="ChEBI" id="CHEBI:59789"/>
    </ligand>
</feature>
<reference evidence="15 16" key="1">
    <citation type="journal article" date="2018" name="Front. Microbiol.">
        <title>Description and Comparative Genomics of Macrococcus caseolyticus subsp. hominis subsp. nov., Macrococcus goetzii sp. nov., Macrococcus epidermidis sp. nov., and Macrococcus bohemicus sp. nov., Novel Macrococci From Human Clinical Material With Virulence Potential and Suspected Uptake of Foreign DNA by Natural Transformation.</title>
        <authorList>
            <person name="Maslanova I."/>
            <person name="Wertheimer Z."/>
            <person name="Sedlacek I."/>
            <person name="Svec P."/>
            <person name="Indrakova A."/>
            <person name="Kovarovic V."/>
            <person name="Schumann P."/>
            <person name="Sproer C."/>
            <person name="Kralova S."/>
            <person name="Sedo O."/>
            <person name="Kristofova L."/>
            <person name="Vrbovska V."/>
            <person name="Fuzik T."/>
            <person name="Petras P."/>
            <person name="Zdrahal Z."/>
            <person name="Ruzickova V."/>
            <person name="Doskar J."/>
            <person name="Pantucek R."/>
        </authorList>
    </citation>
    <scope>NUCLEOTIDE SEQUENCE [LARGE SCALE GENOMIC DNA]</scope>
    <source>
        <strain evidence="15 16">CCM 4927</strain>
    </source>
</reference>
<sequence length="436" mass="49699">MEHKRSVRYIALEILDQVLTDGGYSNLLINEAIKEGYVEPVDRALLTELVYGTLQHKLTLEFYIEPFIKANIKGWMRRLLLMSVYQAVYLDKVPDHAIINEAVEITKQRGSISGANTMNAILRNFQRSELRDFAEIKDDLKRLSVETSTPLWLIKHWNTHFGYDKTRAMAEEFLTYPDTTVRVNTTKITIEEAIQRLQDEGYTVEQSEIIPECLAIDGPPIVQNPLFKHGFLSVQDASSMLVANVLDPQEGETILDTCSAPGGKSCHIAEKMNRTGRVISHDVYPHKIDLIKYNINRLSLRNIEPSVHDALLPFEGEYDRVLVDAPCSGFGVIKRKPEIKYEKTPKDIDTLWPMQLEILTNASKVVKPGGLLVYSTCTIEQMENDNVVYSFIKQNPDFEIEPIKLPVLGEHKLLQILPQDLKSDGFFIAKLRRKSE</sequence>
<gene>
    <name evidence="15" type="ORF">BFS35_004045</name>
</gene>
<dbReference type="GO" id="GO:0005737">
    <property type="term" value="C:cytoplasm"/>
    <property type="evidence" value="ECO:0007669"/>
    <property type="project" value="UniProtKB-SubCell"/>
</dbReference>
<keyword evidence="9 13" id="KW-0694">RNA-binding</keyword>
<feature type="domain" description="SAM-dependent MTase RsmB/NOP-type" evidence="14">
    <location>
        <begin position="169"/>
        <end position="434"/>
    </location>
</feature>
<dbReference type="FunFam" id="1.10.940.10:FF:000006">
    <property type="entry name" value="16S rRNA (Cytosine(967)-C(5))-methyltransferase RsmB"/>
    <property type="match status" value="1"/>
</dbReference>
<dbReference type="InterPro" id="IPR035926">
    <property type="entry name" value="NusB-like_sf"/>
</dbReference>
<dbReference type="InterPro" id="IPR049560">
    <property type="entry name" value="MeTrfase_RsmB-F_NOP2_cat"/>
</dbReference>
<dbReference type="Pfam" id="PF01189">
    <property type="entry name" value="Methyltr_RsmB-F"/>
    <property type="match status" value="1"/>
</dbReference>
<dbReference type="Proteomes" id="UP000229523">
    <property type="component" value="Unassembled WGS sequence"/>
</dbReference>
<dbReference type="PANTHER" id="PTHR22807:SF53">
    <property type="entry name" value="RIBOSOMAL RNA SMALL SUBUNIT METHYLTRANSFERASE B-RELATED"/>
    <property type="match status" value="1"/>
</dbReference>
<dbReference type="SUPFAM" id="SSF48013">
    <property type="entry name" value="NusB-like"/>
    <property type="match status" value="1"/>
</dbReference>
<dbReference type="SUPFAM" id="SSF53335">
    <property type="entry name" value="S-adenosyl-L-methionine-dependent methyltransferases"/>
    <property type="match status" value="1"/>
</dbReference>
<dbReference type="EMBL" id="MJBI02000001">
    <property type="protein sequence ID" value="RAI82867.1"/>
    <property type="molecule type" value="Genomic_DNA"/>
</dbReference>
<feature type="active site" description="Nucleophile" evidence="13">
    <location>
        <position position="377"/>
    </location>
</feature>
<dbReference type="PANTHER" id="PTHR22807">
    <property type="entry name" value="NOP2 YEAST -RELATED NOL1/NOP2/FMU SUN DOMAIN-CONTAINING"/>
    <property type="match status" value="1"/>
</dbReference>
<feature type="binding site" evidence="13">
    <location>
        <begin position="258"/>
        <end position="264"/>
    </location>
    <ligand>
        <name>S-adenosyl-L-methionine</name>
        <dbReference type="ChEBI" id="CHEBI:59789"/>
    </ligand>
</feature>
<comment type="similarity">
    <text evidence="13">Belongs to the class I-like SAM-binding methyltransferase superfamily. RsmB/NOP family.</text>
</comment>
<dbReference type="GO" id="GO:0003723">
    <property type="term" value="F:RNA binding"/>
    <property type="evidence" value="ECO:0007669"/>
    <property type="project" value="UniProtKB-UniRule"/>
</dbReference>
<dbReference type="Gene3D" id="3.30.70.1170">
    <property type="entry name" value="Sun protein, domain 3"/>
    <property type="match status" value="1"/>
</dbReference>
<dbReference type="Pfam" id="PF01029">
    <property type="entry name" value="NusB"/>
    <property type="match status" value="1"/>
</dbReference>
<evidence type="ECO:0000313" key="15">
    <source>
        <dbReference type="EMBL" id="RAI82867.1"/>
    </source>
</evidence>
<dbReference type="PROSITE" id="PS51686">
    <property type="entry name" value="SAM_MT_RSMB_NOP"/>
    <property type="match status" value="1"/>
</dbReference>
<protein>
    <recommendedName>
        <fullName evidence="3">16S rRNA (cytosine(967)-C(5))-methyltransferase</fullName>
        <ecNumber evidence="3">2.1.1.176</ecNumber>
    </recommendedName>
    <alternativeName>
        <fullName evidence="10">16S rRNA m5C967 methyltransferase</fullName>
    </alternativeName>
    <alternativeName>
        <fullName evidence="11">rRNA (cytosine-C(5)-)-methyltransferase RsmB</fullName>
    </alternativeName>
</protein>
<dbReference type="InterPro" id="IPR004573">
    <property type="entry name" value="rRNA_ssu_MeTfrase_B"/>
</dbReference>
<dbReference type="Pfam" id="PF22458">
    <property type="entry name" value="RsmF-B_ferredox"/>
    <property type="match status" value="1"/>
</dbReference>
<evidence type="ECO:0000256" key="4">
    <source>
        <dbReference type="ARBA" id="ARBA00022490"/>
    </source>
</evidence>
<dbReference type="InterPro" id="IPR054728">
    <property type="entry name" value="RsmB-like_ferredoxin"/>
</dbReference>
<evidence type="ECO:0000256" key="3">
    <source>
        <dbReference type="ARBA" id="ARBA00012140"/>
    </source>
</evidence>
<evidence type="ECO:0000256" key="9">
    <source>
        <dbReference type="ARBA" id="ARBA00022884"/>
    </source>
</evidence>
<feature type="binding site" evidence="13">
    <location>
        <position position="324"/>
    </location>
    <ligand>
        <name>S-adenosyl-L-methionine</name>
        <dbReference type="ChEBI" id="CHEBI:59789"/>
    </ligand>
</feature>
<dbReference type="Gene3D" id="1.10.940.10">
    <property type="entry name" value="NusB-like"/>
    <property type="match status" value="1"/>
</dbReference>
<dbReference type="NCBIfam" id="NF011494">
    <property type="entry name" value="PRK14902.1"/>
    <property type="match status" value="1"/>
</dbReference>
<evidence type="ECO:0000256" key="1">
    <source>
        <dbReference type="ARBA" id="ARBA00002724"/>
    </source>
</evidence>
<comment type="caution">
    <text evidence="13">Lacks conserved residue(s) required for the propagation of feature annotation.</text>
</comment>
<keyword evidence="5" id="KW-0698">rRNA processing</keyword>
<evidence type="ECO:0000256" key="8">
    <source>
        <dbReference type="ARBA" id="ARBA00022691"/>
    </source>
</evidence>
<comment type="catalytic activity">
    <reaction evidence="12">
        <text>cytidine(967) in 16S rRNA + S-adenosyl-L-methionine = 5-methylcytidine(967) in 16S rRNA + S-adenosyl-L-homocysteine + H(+)</text>
        <dbReference type="Rhea" id="RHEA:42748"/>
        <dbReference type="Rhea" id="RHEA-COMP:10219"/>
        <dbReference type="Rhea" id="RHEA-COMP:10220"/>
        <dbReference type="ChEBI" id="CHEBI:15378"/>
        <dbReference type="ChEBI" id="CHEBI:57856"/>
        <dbReference type="ChEBI" id="CHEBI:59789"/>
        <dbReference type="ChEBI" id="CHEBI:74483"/>
        <dbReference type="ChEBI" id="CHEBI:82748"/>
        <dbReference type="EC" id="2.1.1.176"/>
    </reaction>
</comment>
<evidence type="ECO:0000256" key="12">
    <source>
        <dbReference type="ARBA" id="ARBA00047283"/>
    </source>
</evidence>
<comment type="caution">
    <text evidence="15">The sequence shown here is derived from an EMBL/GenBank/DDBJ whole genome shotgun (WGS) entry which is preliminary data.</text>
</comment>
<dbReference type="GO" id="GO:0006355">
    <property type="term" value="P:regulation of DNA-templated transcription"/>
    <property type="evidence" value="ECO:0007669"/>
    <property type="project" value="InterPro"/>
</dbReference>
<dbReference type="FunFam" id="3.40.50.150:FF:000022">
    <property type="entry name" value="Ribosomal RNA small subunit methyltransferase B"/>
    <property type="match status" value="1"/>
</dbReference>
<dbReference type="EC" id="2.1.1.176" evidence="3"/>
<keyword evidence="16" id="KW-1185">Reference proteome</keyword>
<evidence type="ECO:0000259" key="14">
    <source>
        <dbReference type="PROSITE" id="PS51686"/>
    </source>
</evidence>
<dbReference type="AlphaFoldDB" id="A0A2G5NS48"/>
<dbReference type="CDD" id="cd02440">
    <property type="entry name" value="AdoMet_MTases"/>
    <property type="match status" value="1"/>
</dbReference>
<organism evidence="15 16">
    <name type="scientific">Macrococcoides goetzii</name>
    <dbReference type="NCBI Taxonomy" id="1891097"/>
    <lineage>
        <taxon>Bacteria</taxon>
        <taxon>Bacillati</taxon>
        <taxon>Bacillota</taxon>
        <taxon>Bacilli</taxon>
        <taxon>Bacillales</taxon>
        <taxon>Staphylococcaceae</taxon>
        <taxon>Macrococcoides</taxon>
    </lineage>
</organism>
<dbReference type="FunFam" id="3.30.70.1170:FF:000003">
    <property type="entry name" value="16S rRNA (Cytosine(967)-C(5))-methyltransferase RsmB"/>
    <property type="match status" value="1"/>
</dbReference>
<dbReference type="InterPro" id="IPR029063">
    <property type="entry name" value="SAM-dependent_MTases_sf"/>
</dbReference>
<dbReference type="InterPro" id="IPR023267">
    <property type="entry name" value="RCMT"/>
</dbReference>
<evidence type="ECO:0000313" key="16">
    <source>
        <dbReference type="Proteomes" id="UP000229523"/>
    </source>
</evidence>
<dbReference type="InterPro" id="IPR006027">
    <property type="entry name" value="NusB_RsmB_TIM44"/>
</dbReference>
<comment type="subcellular location">
    <subcellularLocation>
        <location evidence="2">Cytoplasm</location>
    </subcellularLocation>
</comment>
<evidence type="ECO:0000256" key="6">
    <source>
        <dbReference type="ARBA" id="ARBA00022603"/>
    </source>
</evidence>
<name>A0A2G5NS48_9STAP</name>
<evidence type="ECO:0000256" key="5">
    <source>
        <dbReference type="ARBA" id="ARBA00022552"/>
    </source>
</evidence>
<dbReference type="InterPro" id="IPR001678">
    <property type="entry name" value="MeTrfase_RsmB-F_NOP2_dom"/>
</dbReference>
<dbReference type="NCBIfam" id="TIGR00563">
    <property type="entry name" value="rsmB"/>
    <property type="match status" value="1"/>
</dbReference>
<dbReference type="PRINTS" id="PR02008">
    <property type="entry name" value="RCMTFAMILY"/>
</dbReference>
<evidence type="ECO:0000256" key="11">
    <source>
        <dbReference type="ARBA" id="ARBA00031088"/>
    </source>
</evidence>